<organism evidence="1 2">
    <name type="scientific">Rhizobium rhizogenes (strain K84 / ATCC BAA-868)</name>
    <name type="common">Agrobacterium radiobacter</name>
    <dbReference type="NCBI Taxonomy" id="311403"/>
    <lineage>
        <taxon>Bacteria</taxon>
        <taxon>Pseudomonadati</taxon>
        <taxon>Pseudomonadota</taxon>
        <taxon>Alphaproteobacteria</taxon>
        <taxon>Hyphomicrobiales</taxon>
        <taxon>Rhizobiaceae</taxon>
        <taxon>Rhizobium/Agrobacterium group</taxon>
        <taxon>Rhizobium</taxon>
    </lineage>
</organism>
<proteinExistence type="predicted"/>
<dbReference type="HOGENOM" id="CLU_1340904_0_0_5"/>
<dbReference type="KEGG" id="ara:Arad_15016"/>
<dbReference type="AlphaFoldDB" id="B9JQR2"/>
<keyword evidence="1" id="KW-0614">Plasmid</keyword>
<evidence type="ECO:0000313" key="1">
    <source>
        <dbReference type="EMBL" id="ACM31470.1"/>
    </source>
</evidence>
<dbReference type="EMBL" id="CP000632">
    <property type="protein sequence ID" value="ACM31470.1"/>
    <property type="molecule type" value="Genomic_DNA"/>
</dbReference>
<reference evidence="1 2" key="1">
    <citation type="journal article" date="2009" name="J. Bacteriol.">
        <title>Genome sequences of three Agrobacterium biovars help elucidate the evolution of multichromosome genomes in bacteria.</title>
        <authorList>
            <person name="Slater S.C."/>
            <person name="Goldman B.S."/>
            <person name="Goodner B."/>
            <person name="Setubal J.C."/>
            <person name="Farrand S.K."/>
            <person name="Nester E.W."/>
            <person name="Burr T.J."/>
            <person name="Banta L."/>
            <person name="Dickerman A.W."/>
            <person name="Paulsen I."/>
            <person name="Otten L."/>
            <person name="Suen G."/>
            <person name="Welch R."/>
            <person name="Almeida N.F."/>
            <person name="Arnold F."/>
            <person name="Burton O.T."/>
            <person name="Du Z."/>
            <person name="Ewing A."/>
            <person name="Godsy E."/>
            <person name="Heisel S."/>
            <person name="Houmiel K.L."/>
            <person name="Jhaveri J."/>
            <person name="Lu J."/>
            <person name="Miller N.M."/>
            <person name="Norton S."/>
            <person name="Chen Q."/>
            <person name="Phoolcharoen W."/>
            <person name="Ohlin V."/>
            <person name="Ondrusek D."/>
            <person name="Pride N."/>
            <person name="Stricklin S.L."/>
            <person name="Sun J."/>
            <person name="Wheeler C."/>
            <person name="Wilson L."/>
            <person name="Zhu H."/>
            <person name="Wood D.W."/>
        </authorList>
    </citation>
    <scope>NUCLEOTIDE SEQUENCE [LARGE SCALE GENOMIC DNA]</scope>
    <source>
        <strain evidence="2">K84 / ATCC BAA-868</strain>
        <plasmid evidence="1 2">pAgK84</plasmid>
    </source>
</reference>
<accession>B9JQR2</accession>
<gene>
    <name evidence="1" type="ordered locus">Arad_15016</name>
</gene>
<dbReference type="Proteomes" id="UP000001600">
    <property type="component" value="Plasmid pAgK84"/>
</dbReference>
<sequence>MPLRRITFSSAKAGPVGRFSPRSIWERWPAVRLRYFANTAWLMCASSRRALMSSAVSGAAVGAASANSRIVILRKSASSSVSFARISLASSRISSLSRDGGLIFVVILHLVQNSSGKILFYTLWICEPLFGDCFQVFEIIIGNVLTLALRKTCEKDGNVPCPKKQDRSITAASPLPRASNPLFDEATTEIGVDQTLISSIRCLD</sequence>
<evidence type="ECO:0000313" key="2">
    <source>
        <dbReference type="Proteomes" id="UP000001600"/>
    </source>
</evidence>
<protein>
    <submittedName>
        <fullName evidence="1">Uncharacterized protein</fullName>
    </submittedName>
</protein>
<name>B9JQR2_RHIR8</name>
<geneLocation type="plasmid" evidence="1 2">
    <name>pAgK84</name>
</geneLocation>